<dbReference type="GeneID" id="37040826"/>
<accession>A0A316YFT0</accession>
<evidence type="ECO:0000256" key="2">
    <source>
        <dbReference type="ARBA" id="ARBA00009199"/>
    </source>
</evidence>
<dbReference type="PANTHER" id="PTHR46072">
    <property type="entry name" value="AMIDASE-RELATED-RELATED"/>
    <property type="match status" value="1"/>
</dbReference>
<evidence type="ECO:0000256" key="5">
    <source>
        <dbReference type="SAM" id="MobiDB-lite"/>
    </source>
</evidence>
<dbReference type="EC" id="3.5.1.4" evidence="3"/>
<proteinExistence type="inferred from homology"/>
<name>A0A316YFT0_9BASI</name>
<evidence type="ECO:0000256" key="1">
    <source>
        <dbReference type="ARBA" id="ARBA00001311"/>
    </source>
</evidence>
<dbReference type="PROSITE" id="PS00571">
    <property type="entry name" value="AMIDASES"/>
    <property type="match status" value="1"/>
</dbReference>
<dbReference type="InterPro" id="IPR036928">
    <property type="entry name" value="AS_sf"/>
</dbReference>
<dbReference type="RefSeq" id="XP_025375267.1">
    <property type="nucleotide sequence ID" value="XM_025518910.1"/>
</dbReference>
<dbReference type="InterPro" id="IPR023631">
    <property type="entry name" value="Amidase_dom"/>
</dbReference>
<sequence length="633" mass="69805">MSDWKERSLKHLAKRDAAVPKEYLVDLASLGIEPCPFTKEALPRPLDPKLPFKPDKDVSASIYPTDSVVDVPRKVLDMQDVAITETPLEQLVEHLATKKLTSLRCTEAFLRRALLAHQLVNCCTETFVDYTISRAKECDEYLEKQGKPIGPLHGLPVSLKDQFHIAKLTTSMGYVKDVDFIAEEDSVITTVLLRAGAVPLIRTNIPQSLMRCETDNYIFGRTVNPYNRAFTPGGSSGGEGALVGMHGSPLGLGTDIGGSVRVPSAFNGLWGMRPSMHRIPYEGSANSFLGQHTVYSVIGPMTHSHGGLVAFMRAVLGQRPWELDPILVPMAFNEEAFALKDLGRKSGSTHDDEKQALQPGKKGQLCFAIEWDDGIVHPHPPITRALREVREKLIAAGHKVVDWVPLDHARAYDIIDRIYAADGGEDIRRSCAESGEPVMYNLMAERYQGADRPNVSVFDCWQVAKERDAYRKAYLDHWNATAASTGTGRPVDAVLAPVSNCAACPHDTNDYVVRVSSGQTRIHDAVELDRSARRRHAHHPCGCGQGQGSQARRAFLRGQGRGVLDPIRREQMARLARQPGSRGQEAAGRRGEIDPFTPPALLTPFSMLTNALHLQSPAAGLGQSHRRRWRNPL</sequence>
<dbReference type="GO" id="GO:0004040">
    <property type="term" value="F:amidase activity"/>
    <property type="evidence" value="ECO:0007669"/>
    <property type="project" value="UniProtKB-EC"/>
</dbReference>
<evidence type="ECO:0000259" key="6">
    <source>
        <dbReference type="Pfam" id="PF01425"/>
    </source>
</evidence>
<keyword evidence="4" id="KW-0378">Hydrolase</keyword>
<feature type="domain" description="Amidase" evidence="6">
    <location>
        <begin position="105"/>
        <end position="512"/>
    </location>
</feature>
<dbReference type="Proteomes" id="UP000245768">
    <property type="component" value="Unassembled WGS sequence"/>
</dbReference>
<keyword evidence="8" id="KW-1185">Reference proteome</keyword>
<dbReference type="InterPro" id="IPR020556">
    <property type="entry name" value="Amidase_CS"/>
</dbReference>
<dbReference type="AlphaFoldDB" id="A0A316YFT0"/>
<evidence type="ECO:0000313" key="7">
    <source>
        <dbReference type="EMBL" id="PWN88069.1"/>
    </source>
</evidence>
<organism evidence="7 8">
    <name type="scientific">Acaromyces ingoldii</name>
    <dbReference type="NCBI Taxonomy" id="215250"/>
    <lineage>
        <taxon>Eukaryota</taxon>
        <taxon>Fungi</taxon>
        <taxon>Dikarya</taxon>
        <taxon>Basidiomycota</taxon>
        <taxon>Ustilaginomycotina</taxon>
        <taxon>Exobasidiomycetes</taxon>
        <taxon>Exobasidiales</taxon>
        <taxon>Cryptobasidiaceae</taxon>
        <taxon>Acaromyces</taxon>
    </lineage>
</organism>
<gene>
    <name evidence="7" type="ORF">FA10DRAFT_232540</name>
</gene>
<protein>
    <recommendedName>
        <fullName evidence="3">amidase</fullName>
        <ecNumber evidence="3">3.5.1.4</ecNumber>
    </recommendedName>
</protein>
<evidence type="ECO:0000256" key="3">
    <source>
        <dbReference type="ARBA" id="ARBA00012922"/>
    </source>
</evidence>
<dbReference type="SUPFAM" id="SSF75304">
    <property type="entry name" value="Amidase signature (AS) enzymes"/>
    <property type="match status" value="1"/>
</dbReference>
<dbReference type="InParanoid" id="A0A316YFT0"/>
<dbReference type="EMBL" id="KZ819638">
    <property type="protein sequence ID" value="PWN88069.1"/>
    <property type="molecule type" value="Genomic_DNA"/>
</dbReference>
<evidence type="ECO:0000313" key="8">
    <source>
        <dbReference type="Proteomes" id="UP000245768"/>
    </source>
</evidence>
<dbReference type="Gene3D" id="3.90.1300.10">
    <property type="entry name" value="Amidase signature (AS) domain"/>
    <property type="match status" value="1"/>
</dbReference>
<reference evidence="7 8" key="1">
    <citation type="journal article" date="2018" name="Mol. Biol. Evol.">
        <title>Broad Genomic Sampling Reveals a Smut Pathogenic Ancestry of the Fungal Clade Ustilaginomycotina.</title>
        <authorList>
            <person name="Kijpornyongpan T."/>
            <person name="Mondo S.J."/>
            <person name="Barry K."/>
            <person name="Sandor L."/>
            <person name="Lee J."/>
            <person name="Lipzen A."/>
            <person name="Pangilinan J."/>
            <person name="LaButti K."/>
            <person name="Hainaut M."/>
            <person name="Henrissat B."/>
            <person name="Grigoriev I.V."/>
            <person name="Spatafora J.W."/>
            <person name="Aime M.C."/>
        </authorList>
    </citation>
    <scope>NUCLEOTIDE SEQUENCE [LARGE SCALE GENOMIC DNA]</scope>
    <source>
        <strain evidence="7 8">MCA 4198</strain>
    </source>
</reference>
<dbReference type="Pfam" id="PF01425">
    <property type="entry name" value="Amidase"/>
    <property type="match status" value="1"/>
</dbReference>
<dbReference type="STRING" id="215250.A0A316YFT0"/>
<evidence type="ECO:0000256" key="4">
    <source>
        <dbReference type="ARBA" id="ARBA00022801"/>
    </source>
</evidence>
<dbReference type="PANTHER" id="PTHR46072:SF2">
    <property type="entry name" value="AMIDASE (EUROFUNG)"/>
    <property type="match status" value="1"/>
</dbReference>
<dbReference type="OrthoDB" id="6428749at2759"/>
<feature type="region of interest" description="Disordered" evidence="5">
    <location>
        <begin position="574"/>
        <end position="598"/>
    </location>
</feature>
<comment type="similarity">
    <text evidence="2">Belongs to the amidase family.</text>
</comment>
<comment type="catalytic activity">
    <reaction evidence="1">
        <text>a monocarboxylic acid amide + H2O = a monocarboxylate + NH4(+)</text>
        <dbReference type="Rhea" id="RHEA:12020"/>
        <dbReference type="ChEBI" id="CHEBI:15377"/>
        <dbReference type="ChEBI" id="CHEBI:28938"/>
        <dbReference type="ChEBI" id="CHEBI:35757"/>
        <dbReference type="ChEBI" id="CHEBI:83628"/>
        <dbReference type="EC" id="3.5.1.4"/>
    </reaction>
</comment>